<dbReference type="InterPro" id="IPR008753">
    <property type="entry name" value="Peptidase_M13_N"/>
</dbReference>
<feature type="domain" description="Peptidase M13 N-terminal" evidence="4">
    <location>
        <begin position="108"/>
        <end position="413"/>
    </location>
</feature>
<keyword evidence="6" id="KW-1185">Reference proteome</keyword>
<dbReference type="GO" id="GO:0004222">
    <property type="term" value="F:metalloendopeptidase activity"/>
    <property type="evidence" value="ECO:0007669"/>
    <property type="project" value="InterPro"/>
</dbReference>
<dbReference type="GO" id="GO:0016485">
    <property type="term" value="P:protein processing"/>
    <property type="evidence" value="ECO:0007669"/>
    <property type="project" value="TreeGrafter"/>
</dbReference>
<dbReference type="VEuPathDB" id="VectorBase:RSAN_035843"/>
<reference evidence="5" key="2">
    <citation type="submission" date="2021-09" db="EMBL/GenBank/DDBJ databases">
        <authorList>
            <person name="Jia N."/>
            <person name="Wang J."/>
            <person name="Shi W."/>
            <person name="Du L."/>
            <person name="Sun Y."/>
            <person name="Zhan W."/>
            <person name="Jiang J."/>
            <person name="Wang Q."/>
            <person name="Zhang B."/>
            <person name="Ji P."/>
            <person name="Sakyi L.B."/>
            <person name="Cui X."/>
            <person name="Yuan T."/>
            <person name="Jiang B."/>
            <person name="Yang W."/>
            <person name="Lam T.T.-Y."/>
            <person name="Chang Q."/>
            <person name="Ding S."/>
            <person name="Wang X."/>
            <person name="Zhu J."/>
            <person name="Ruan X."/>
            <person name="Zhao L."/>
            <person name="Wei J."/>
            <person name="Que T."/>
            <person name="Du C."/>
            <person name="Cheng J."/>
            <person name="Dai P."/>
            <person name="Han X."/>
            <person name="Huang E."/>
            <person name="Gao Y."/>
            <person name="Liu J."/>
            <person name="Shao H."/>
            <person name="Ye R."/>
            <person name="Li L."/>
            <person name="Wei W."/>
            <person name="Wang X."/>
            <person name="Wang C."/>
            <person name="Huo Q."/>
            <person name="Li W."/>
            <person name="Guo W."/>
            <person name="Chen H."/>
            <person name="Chen S."/>
            <person name="Zhou L."/>
            <person name="Zhou L."/>
            <person name="Ni X."/>
            <person name="Tian J."/>
            <person name="Zhou Y."/>
            <person name="Sheng Y."/>
            <person name="Liu T."/>
            <person name="Pan Y."/>
            <person name="Xia L."/>
            <person name="Li J."/>
            <person name="Zhao F."/>
            <person name="Cao W."/>
        </authorList>
    </citation>
    <scope>NUCLEOTIDE SEQUENCE</scope>
    <source>
        <strain evidence="5">Rsan-2018</strain>
        <tissue evidence="5">Larvae</tissue>
    </source>
</reference>
<dbReference type="GO" id="GO:0005886">
    <property type="term" value="C:plasma membrane"/>
    <property type="evidence" value="ECO:0007669"/>
    <property type="project" value="TreeGrafter"/>
</dbReference>
<gene>
    <name evidence="5" type="ORF">HPB52_000210</name>
</gene>
<keyword evidence="3" id="KW-0472">Membrane</keyword>
<keyword evidence="3" id="KW-1133">Transmembrane helix</keyword>
<evidence type="ECO:0000256" key="2">
    <source>
        <dbReference type="SAM" id="MobiDB-lite"/>
    </source>
</evidence>
<comment type="similarity">
    <text evidence="1">Belongs to the peptidase M13 family.</text>
</comment>
<feature type="region of interest" description="Disordered" evidence="2">
    <location>
        <begin position="1"/>
        <end position="26"/>
    </location>
</feature>
<dbReference type="AlphaFoldDB" id="A0A9D4QFX1"/>
<dbReference type="Gene3D" id="1.10.1380.10">
    <property type="entry name" value="Neutral endopeptidase , domain2"/>
    <property type="match status" value="1"/>
</dbReference>
<protein>
    <recommendedName>
        <fullName evidence="4">Peptidase M13 N-terminal domain-containing protein</fullName>
    </recommendedName>
</protein>
<dbReference type="EMBL" id="JABSTV010001245">
    <property type="protein sequence ID" value="KAH7981606.1"/>
    <property type="molecule type" value="Genomic_DNA"/>
</dbReference>
<evidence type="ECO:0000256" key="1">
    <source>
        <dbReference type="ARBA" id="ARBA00007357"/>
    </source>
</evidence>
<dbReference type="SUPFAM" id="SSF55486">
    <property type="entry name" value="Metalloproteases ('zincins'), catalytic domain"/>
    <property type="match status" value="1"/>
</dbReference>
<keyword evidence="3" id="KW-0812">Transmembrane</keyword>
<feature type="transmembrane region" description="Helical" evidence="3">
    <location>
        <begin position="54"/>
        <end position="74"/>
    </location>
</feature>
<organism evidence="5 6">
    <name type="scientific">Rhipicephalus sanguineus</name>
    <name type="common">Brown dog tick</name>
    <name type="synonym">Ixodes sanguineus</name>
    <dbReference type="NCBI Taxonomy" id="34632"/>
    <lineage>
        <taxon>Eukaryota</taxon>
        <taxon>Metazoa</taxon>
        <taxon>Ecdysozoa</taxon>
        <taxon>Arthropoda</taxon>
        <taxon>Chelicerata</taxon>
        <taxon>Arachnida</taxon>
        <taxon>Acari</taxon>
        <taxon>Parasitiformes</taxon>
        <taxon>Ixodida</taxon>
        <taxon>Ixodoidea</taxon>
        <taxon>Ixodidae</taxon>
        <taxon>Rhipicephalinae</taxon>
        <taxon>Rhipicephalus</taxon>
        <taxon>Rhipicephalus</taxon>
    </lineage>
</organism>
<feature type="compositionally biased region" description="Polar residues" evidence="2">
    <location>
        <begin position="1"/>
        <end position="11"/>
    </location>
</feature>
<name>A0A9D4QFX1_RHISA</name>
<comment type="caution">
    <text evidence="5">The sequence shown here is derived from an EMBL/GenBank/DDBJ whole genome shotgun (WGS) entry which is preliminary data.</text>
</comment>
<evidence type="ECO:0000313" key="6">
    <source>
        <dbReference type="Proteomes" id="UP000821837"/>
    </source>
</evidence>
<dbReference type="InterPro" id="IPR000718">
    <property type="entry name" value="Peptidase_M13"/>
</dbReference>
<proteinExistence type="inferred from homology"/>
<dbReference type="PROSITE" id="PS51885">
    <property type="entry name" value="NEPRILYSIN"/>
    <property type="match status" value="1"/>
</dbReference>
<dbReference type="Proteomes" id="UP000821837">
    <property type="component" value="Chromosome 1"/>
</dbReference>
<dbReference type="PANTHER" id="PTHR11733:SF241">
    <property type="entry name" value="GH26575P-RELATED"/>
    <property type="match status" value="1"/>
</dbReference>
<dbReference type="InterPro" id="IPR042089">
    <property type="entry name" value="Peptidase_M13_dom_2"/>
</dbReference>
<accession>A0A9D4QFX1</accession>
<dbReference type="PANTHER" id="PTHR11733">
    <property type="entry name" value="ZINC METALLOPROTEASE FAMILY M13 NEPRILYSIN-RELATED"/>
    <property type="match status" value="1"/>
</dbReference>
<dbReference type="Pfam" id="PF05649">
    <property type="entry name" value="Peptidase_M13_N"/>
    <property type="match status" value="1"/>
</dbReference>
<evidence type="ECO:0000259" key="4">
    <source>
        <dbReference type="Pfam" id="PF05649"/>
    </source>
</evidence>
<evidence type="ECO:0000313" key="5">
    <source>
        <dbReference type="EMBL" id="KAH7981606.1"/>
    </source>
</evidence>
<dbReference type="InterPro" id="IPR024079">
    <property type="entry name" value="MetalloPept_cat_dom_sf"/>
</dbReference>
<evidence type="ECO:0000256" key="3">
    <source>
        <dbReference type="SAM" id="Phobius"/>
    </source>
</evidence>
<dbReference type="Gene3D" id="3.40.390.10">
    <property type="entry name" value="Collagenase (Catalytic Domain)"/>
    <property type="match status" value="1"/>
</dbReference>
<reference evidence="5" key="1">
    <citation type="journal article" date="2020" name="Cell">
        <title>Large-Scale Comparative Analyses of Tick Genomes Elucidate Their Genetic Diversity and Vector Capacities.</title>
        <authorList>
            <consortium name="Tick Genome and Microbiome Consortium (TIGMIC)"/>
            <person name="Jia N."/>
            <person name="Wang J."/>
            <person name="Shi W."/>
            <person name="Du L."/>
            <person name="Sun Y."/>
            <person name="Zhan W."/>
            <person name="Jiang J.F."/>
            <person name="Wang Q."/>
            <person name="Zhang B."/>
            <person name="Ji P."/>
            <person name="Bell-Sakyi L."/>
            <person name="Cui X.M."/>
            <person name="Yuan T.T."/>
            <person name="Jiang B.G."/>
            <person name="Yang W.F."/>
            <person name="Lam T.T."/>
            <person name="Chang Q.C."/>
            <person name="Ding S.J."/>
            <person name="Wang X.J."/>
            <person name="Zhu J.G."/>
            <person name="Ruan X.D."/>
            <person name="Zhao L."/>
            <person name="Wei J.T."/>
            <person name="Ye R.Z."/>
            <person name="Que T.C."/>
            <person name="Du C.H."/>
            <person name="Zhou Y.H."/>
            <person name="Cheng J.X."/>
            <person name="Dai P.F."/>
            <person name="Guo W.B."/>
            <person name="Han X.H."/>
            <person name="Huang E.J."/>
            <person name="Li L.F."/>
            <person name="Wei W."/>
            <person name="Gao Y.C."/>
            <person name="Liu J.Z."/>
            <person name="Shao H.Z."/>
            <person name="Wang X."/>
            <person name="Wang C.C."/>
            <person name="Yang T.C."/>
            <person name="Huo Q.B."/>
            <person name="Li W."/>
            <person name="Chen H.Y."/>
            <person name="Chen S.E."/>
            <person name="Zhou L.G."/>
            <person name="Ni X.B."/>
            <person name="Tian J.H."/>
            <person name="Sheng Y."/>
            <person name="Liu T."/>
            <person name="Pan Y.S."/>
            <person name="Xia L.Y."/>
            <person name="Li J."/>
            <person name="Zhao F."/>
            <person name="Cao W.C."/>
        </authorList>
    </citation>
    <scope>NUCLEOTIDE SEQUENCE</scope>
    <source>
        <strain evidence="5">Rsan-2018</strain>
    </source>
</reference>
<sequence>MELNPKTQEGVKNTEEPAPENVDKDAQPSGYEVTLEEEPILTEGQSSDVCYGPALMICCVVVLICLVTFMSGVINRRMTAAQRITCSGRVCIHFTDLMNRSSTARVPPCSDFYAHVCTEWDQDNMESPQELHFQNIVKRLYLTLSKEPVPDNNQTSFQKAAAFYQSCIGVFLDGKSELNEIADMLRKVGVHWPERSASPDLLVTAAKLKQGLDLDSVLVFTMPDTATLSIQPPSASYLHDIKRQRYAVDFADNSLEQFNALWRAFSMRDPNETEVGQLLEVEERFFKYIAVAGTSSPTSARKCLTLAALPLTCSEFPRDRWDTLFTEAYRVSPETVTVIEITDRRAFDAACRLVRDLGEPAIQYYVEWLAVKTLATNGDRSIAEFVWSHAEMAPLTAQSTCFRSTMQLFGEVVLLEESHRWHLRRPALLSESHLVAKEVRDSLSEVIKSDRSHPSMNVFFKYLIHDDLNNNDRERLVESVYATVPDLSEGFFSNRMLLLNASLDRDTIRSLGFSWEALEDMLRHDGGSVDVQLAALQQDVHARFPPKKSVTEVDFNELKLSEATHRCNAARRAAVPAASLDLMPDAKRKLGLAV</sequence>